<gene>
    <name evidence="7" type="ORF">BC777_0285</name>
</gene>
<dbReference type="PANTHER" id="PTHR33619">
    <property type="entry name" value="POLYSACCHARIDE EXPORT PROTEIN GFCE-RELATED"/>
    <property type="match status" value="1"/>
</dbReference>
<protein>
    <submittedName>
        <fullName evidence="7">Exopolysaccharide production protein ExoF</fullName>
    </submittedName>
</protein>
<evidence type="ECO:0000259" key="6">
    <source>
        <dbReference type="Pfam" id="PF25994"/>
    </source>
</evidence>
<organism evidence="7 8">
    <name type="scientific">Yoonia maricola</name>
    <dbReference type="NCBI Taxonomy" id="420999"/>
    <lineage>
        <taxon>Bacteria</taxon>
        <taxon>Pseudomonadati</taxon>
        <taxon>Pseudomonadota</taxon>
        <taxon>Alphaproteobacteria</taxon>
        <taxon>Rhodobacterales</taxon>
        <taxon>Paracoccaceae</taxon>
        <taxon>Yoonia</taxon>
    </lineage>
</organism>
<keyword evidence="2" id="KW-0175">Coiled coil</keyword>
<dbReference type="Pfam" id="PF10531">
    <property type="entry name" value="SLBB"/>
    <property type="match status" value="1"/>
</dbReference>
<evidence type="ECO:0000259" key="5">
    <source>
        <dbReference type="Pfam" id="PF10531"/>
    </source>
</evidence>
<dbReference type="InterPro" id="IPR058781">
    <property type="entry name" value="HH_AprE-like"/>
</dbReference>
<dbReference type="GO" id="GO:0015159">
    <property type="term" value="F:polysaccharide transmembrane transporter activity"/>
    <property type="evidence" value="ECO:0007669"/>
    <property type="project" value="InterPro"/>
</dbReference>
<dbReference type="EMBL" id="PGTY01000001">
    <property type="protein sequence ID" value="PJI91457.1"/>
    <property type="molecule type" value="Genomic_DNA"/>
</dbReference>
<dbReference type="PANTHER" id="PTHR33619:SF3">
    <property type="entry name" value="POLYSACCHARIDE EXPORT PROTEIN GFCE-RELATED"/>
    <property type="match status" value="1"/>
</dbReference>
<evidence type="ECO:0000256" key="1">
    <source>
        <dbReference type="ARBA" id="ARBA00022729"/>
    </source>
</evidence>
<dbReference type="AlphaFoldDB" id="A0A2M8WKL5"/>
<keyword evidence="1 3" id="KW-0732">Signal</keyword>
<feature type="signal peptide" evidence="3">
    <location>
        <begin position="1"/>
        <end position="20"/>
    </location>
</feature>
<dbReference type="Pfam" id="PF25994">
    <property type="entry name" value="HH_AprE"/>
    <property type="match status" value="1"/>
</dbReference>
<reference evidence="7 8" key="1">
    <citation type="submission" date="2017-11" db="EMBL/GenBank/DDBJ databases">
        <title>Genomic Encyclopedia of Archaeal and Bacterial Type Strains, Phase II (KMG-II): From Individual Species to Whole Genera.</title>
        <authorList>
            <person name="Goeker M."/>
        </authorList>
    </citation>
    <scope>NUCLEOTIDE SEQUENCE [LARGE SCALE GENOMIC DNA]</scope>
    <source>
        <strain evidence="7 8">DSM 29128</strain>
    </source>
</reference>
<feature type="chain" id="PRO_5014799325" evidence="3">
    <location>
        <begin position="21"/>
        <end position="404"/>
    </location>
</feature>
<dbReference type="Gene3D" id="3.10.560.10">
    <property type="entry name" value="Outer membrane lipoprotein wza domain like"/>
    <property type="match status" value="1"/>
</dbReference>
<dbReference type="Gene3D" id="3.30.1950.10">
    <property type="entry name" value="wza like domain"/>
    <property type="match status" value="1"/>
</dbReference>
<feature type="domain" description="AprE-like long alpha-helical hairpin" evidence="6">
    <location>
        <begin position="159"/>
        <end position="335"/>
    </location>
</feature>
<name>A0A2M8WKL5_9RHOB</name>
<evidence type="ECO:0000259" key="4">
    <source>
        <dbReference type="Pfam" id="PF02563"/>
    </source>
</evidence>
<dbReference type="InterPro" id="IPR019554">
    <property type="entry name" value="Soluble_ligand-bd"/>
</dbReference>
<proteinExistence type="predicted"/>
<sequence>MITRFRTCVLLFLLPTAMWAESYRVGVNDRLHVQIAVWDELHSVVTEMPGVSGSYPIGTGGNIAVPLAGSFPAVDRTLDEIAADIEAALSAYVGIGQTAGAAVSVDSYAPIYISGQVKTPGVYAYTPGLTVQQALSIAGGTEALDTLEGEERNFLTARGTISVLQHELIFLTAKRDRLIAEIDQNTEFTPDGTDIAPAAWAAEEAILQARNARYDYELQSIARARATLEEATAVLQDKLETNRTQLEAGQTELEREEDLVERGLAAPIRVFERATYVNELESRLLDIERTIVLAQQDTQELERSEGVLIAVRNEENATSLQEVEAQIAEIDAQLMGQYDLLSAAAGRQITQLQATDPSAPAVSYSITRMRGEPTTLDADKQTLLMPGDALEVTPLDLTAATPSN</sequence>
<accession>A0A2M8WKL5</accession>
<dbReference type="Pfam" id="PF02563">
    <property type="entry name" value="Poly_export"/>
    <property type="match status" value="1"/>
</dbReference>
<evidence type="ECO:0000313" key="8">
    <source>
        <dbReference type="Proteomes" id="UP000228531"/>
    </source>
</evidence>
<dbReference type="InterPro" id="IPR003715">
    <property type="entry name" value="Poly_export_N"/>
</dbReference>
<evidence type="ECO:0000256" key="2">
    <source>
        <dbReference type="SAM" id="Coils"/>
    </source>
</evidence>
<dbReference type="Proteomes" id="UP000228531">
    <property type="component" value="Unassembled WGS sequence"/>
</dbReference>
<feature type="domain" description="Soluble ligand binding" evidence="5">
    <location>
        <begin position="111"/>
        <end position="140"/>
    </location>
</feature>
<feature type="domain" description="Polysaccharide export protein N-terminal" evidence="4">
    <location>
        <begin position="21"/>
        <end position="93"/>
    </location>
</feature>
<evidence type="ECO:0000256" key="3">
    <source>
        <dbReference type="SAM" id="SignalP"/>
    </source>
</evidence>
<keyword evidence="8" id="KW-1185">Reference proteome</keyword>
<evidence type="ECO:0000313" key="7">
    <source>
        <dbReference type="EMBL" id="PJI91457.1"/>
    </source>
</evidence>
<dbReference type="InterPro" id="IPR049712">
    <property type="entry name" value="Poly_export"/>
</dbReference>
<comment type="caution">
    <text evidence="7">The sequence shown here is derived from an EMBL/GenBank/DDBJ whole genome shotgun (WGS) entry which is preliminary data.</text>
</comment>
<feature type="coiled-coil region" evidence="2">
    <location>
        <begin position="221"/>
        <end position="297"/>
    </location>
</feature>